<gene>
    <name evidence="2" type="ORF">V8G54_005506</name>
</gene>
<accession>A0AAQ3S752</accession>
<dbReference type="Proteomes" id="UP001374535">
    <property type="component" value="Chromosome 2"/>
</dbReference>
<evidence type="ECO:0000313" key="2">
    <source>
        <dbReference type="EMBL" id="WVZ18184.1"/>
    </source>
</evidence>
<reference evidence="2 3" key="1">
    <citation type="journal article" date="2023" name="Life. Sci Alliance">
        <title>Evolutionary insights into 3D genome organization and epigenetic landscape of Vigna mungo.</title>
        <authorList>
            <person name="Junaid A."/>
            <person name="Singh B."/>
            <person name="Bhatia S."/>
        </authorList>
    </citation>
    <scope>NUCLEOTIDE SEQUENCE [LARGE SCALE GENOMIC DNA]</scope>
    <source>
        <strain evidence="2">Urdbean</strain>
    </source>
</reference>
<protein>
    <submittedName>
        <fullName evidence="2">Uncharacterized protein</fullName>
    </submittedName>
</protein>
<keyword evidence="3" id="KW-1185">Reference proteome</keyword>
<proteinExistence type="predicted"/>
<dbReference type="AlphaFoldDB" id="A0AAQ3S752"/>
<name>A0AAQ3S752_VIGMU</name>
<feature type="non-terminal residue" evidence="2">
    <location>
        <position position="1"/>
    </location>
</feature>
<organism evidence="2 3">
    <name type="scientific">Vigna mungo</name>
    <name type="common">Black gram</name>
    <name type="synonym">Phaseolus mungo</name>
    <dbReference type="NCBI Taxonomy" id="3915"/>
    <lineage>
        <taxon>Eukaryota</taxon>
        <taxon>Viridiplantae</taxon>
        <taxon>Streptophyta</taxon>
        <taxon>Embryophyta</taxon>
        <taxon>Tracheophyta</taxon>
        <taxon>Spermatophyta</taxon>
        <taxon>Magnoliopsida</taxon>
        <taxon>eudicotyledons</taxon>
        <taxon>Gunneridae</taxon>
        <taxon>Pentapetalae</taxon>
        <taxon>rosids</taxon>
        <taxon>fabids</taxon>
        <taxon>Fabales</taxon>
        <taxon>Fabaceae</taxon>
        <taxon>Papilionoideae</taxon>
        <taxon>50 kb inversion clade</taxon>
        <taxon>NPAAA clade</taxon>
        <taxon>indigoferoid/millettioid clade</taxon>
        <taxon>Phaseoleae</taxon>
        <taxon>Vigna</taxon>
    </lineage>
</organism>
<dbReference type="EMBL" id="CP144699">
    <property type="protein sequence ID" value="WVZ18184.1"/>
    <property type="molecule type" value="Genomic_DNA"/>
</dbReference>
<evidence type="ECO:0000256" key="1">
    <source>
        <dbReference type="SAM" id="MobiDB-lite"/>
    </source>
</evidence>
<sequence>ISDNIIVNLLIEEARNLLHVCRRTILHSNPSKKVTKLEKFSLFNLLTNNPFNLAHLLLLHLKQTLANYNPNTEGRYCSRLIFRILSHMKILNHISEPSFLSPNMETILSSGAARGEGLLLALPKENPRKRPLTLGESSSRRKKLKRKHVENPTEASSSHKGLKGF</sequence>
<evidence type="ECO:0000313" key="3">
    <source>
        <dbReference type="Proteomes" id="UP001374535"/>
    </source>
</evidence>
<feature type="region of interest" description="Disordered" evidence="1">
    <location>
        <begin position="125"/>
        <end position="165"/>
    </location>
</feature>